<keyword evidence="1" id="KW-0732">Signal</keyword>
<name>A0AAD4TE63_9MAGN</name>
<reference evidence="2" key="1">
    <citation type="submission" date="2022-04" db="EMBL/GenBank/DDBJ databases">
        <title>A functionally conserved STORR gene fusion in Papaver species that diverged 16.8 million years ago.</title>
        <authorList>
            <person name="Catania T."/>
        </authorList>
    </citation>
    <scope>NUCLEOTIDE SEQUENCE</scope>
    <source>
        <strain evidence="2">S-188037</strain>
    </source>
</reference>
<dbReference type="EMBL" id="JAJJMB010002922">
    <property type="protein sequence ID" value="KAI3950076.1"/>
    <property type="molecule type" value="Genomic_DNA"/>
</dbReference>
<evidence type="ECO:0008006" key="4">
    <source>
        <dbReference type="Google" id="ProtNLM"/>
    </source>
</evidence>
<proteinExistence type="predicted"/>
<accession>A0AAD4TE63</accession>
<dbReference type="Proteomes" id="UP001202328">
    <property type="component" value="Unassembled WGS sequence"/>
</dbReference>
<evidence type="ECO:0000313" key="3">
    <source>
        <dbReference type="Proteomes" id="UP001202328"/>
    </source>
</evidence>
<organism evidence="2 3">
    <name type="scientific">Papaver atlanticum</name>
    <dbReference type="NCBI Taxonomy" id="357466"/>
    <lineage>
        <taxon>Eukaryota</taxon>
        <taxon>Viridiplantae</taxon>
        <taxon>Streptophyta</taxon>
        <taxon>Embryophyta</taxon>
        <taxon>Tracheophyta</taxon>
        <taxon>Spermatophyta</taxon>
        <taxon>Magnoliopsida</taxon>
        <taxon>Ranunculales</taxon>
        <taxon>Papaveraceae</taxon>
        <taxon>Papaveroideae</taxon>
        <taxon>Papaver</taxon>
    </lineage>
</organism>
<sequence length="185" mass="18391">MGTGNNVRVFILFGLLFAVVTLISSQVSAAKDLAGNTTEEETAKKNGLQDAKFVGFNGGGYPGNGGYQGCGGYPGNGGYQGGGGYPGNGWYQGGGGYPGNGGYQGGSGYPGNEGGYQGGGGRNGGGYRNGGGRGGGGRGGGYRCRHGCCDRGGSYRGDCYNCCYSAAQAKAFAAETTTTTANLKP</sequence>
<evidence type="ECO:0000256" key="1">
    <source>
        <dbReference type="SAM" id="SignalP"/>
    </source>
</evidence>
<dbReference type="InterPro" id="IPR010800">
    <property type="entry name" value="GRP"/>
</dbReference>
<protein>
    <recommendedName>
        <fullName evidence="4">Glycine-rich protein</fullName>
    </recommendedName>
</protein>
<dbReference type="PANTHER" id="PTHR37389:SF16">
    <property type="entry name" value="GLYCINE-RICH CELL WALL STRUCTURAL PROTEIN"/>
    <property type="match status" value="1"/>
</dbReference>
<keyword evidence="3" id="KW-1185">Reference proteome</keyword>
<dbReference type="PANTHER" id="PTHR37389">
    <property type="entry name" value="NODULIN-24"/>
    <property type="match status" value="1"/>
</dbReference>
<dbReference type="AlphaFoldDB" id="A0AAD4TE63"/>
<feature type="signal peptide" evidence="1">
    <location>
        <begin position="1"/>
        <end position="29"/>
    </location>
</feature>
<comment type="caution">
    <text evidence="2">The sequence shown here is derived from an EMBL/GenBank/DDBJ whole genome shotgun (WGS) entry which is preliminary data.</text>
</comment>
<dbReference type="Pfam" id="PF07172">
    <property type="entry name" value="GRP"/>
    <property type="match status" value="1"/>
</dbReference>
<gene>
    <name evidence="2" type="ORF">MKW98_008521</name>
</gene>
<evidence type="ECO:0000313" key="2">
    <source>
        <dbReference type="EMBL" id="KAI3950076.1"/>
    </source>
</evidence>
<feature type="chain" id="PRO_5042213081" description="Glycine-rich protein" evidence="1">
    <location>
        <begin position="30"/>
        <end position="185"/>
    </location>
</feature>